<protein>
    <submittedName>
        <fullName evidence="3">Uncharacterized protein</fullName>
    </submittedName>
</protein>
<evidence type="ECO:0000256" key="2">
    <source>
        <dbReference type="SAM" id="Phobius"/>
    </source>
</evidence>
<dbReference type="AlphaFoldDB" id="A0A6H5IJ01"/>
<proteinExistence type="predicted"/>
<dbReference type="EMBL" id="CADCXV010000894">
    <property type="protein sequence ID" value="CAB0038180.1"/>
    <property type="molecule type" value="Genomic_DNA"/>
</dbReference>
<gene>
    <name evidence="3" type="ORF">TBRA_LOCUS9971</name>
</gene>
<sequence length="716" mass="83004">MSFWLNATKRARQTRGKREMCVIFIYLSPSLLNTALLCSWMSRTLSANRDEQYDRGVPAYAIQGVNVVAAASTTAVTLPRKKTRSVLETHRKDKAVPRACATICCCRCIFISFTRFSRTCLLPCTLFRTLLRYMCIYWMASCYVSYKLVSPSWAGKKCEIVILCTPQMRCSIHICFILSLCVRMFLSPHNDQARKHESSYVYIYLSARCATKRDMRDLLRKGTSSRSQVANTVSAYGTVRATNQMYVRAKTRRRKHKIHAHFPSFFSASKVREAQILLPDIVAFCIFYEHISQRYSRRPLRLYIRQKYPDPRMSRDEHLKHDLVFLRMRSCRATRAKIGPILHQRARTESIARFFFVFFLSTYKCNHVCNKEIDDLFHVRSPPTQSHNDANPVFLICIRIMKSLINVRYVCTYTGRRQNHSPILIPNRNTNLKPEASRGSDAAFIFVLYINVCLQAIGRYWLRNVICARGHEGGGKASAAPKRSSRRRHGSTTRSHVTPRRTINLTAYEVRREKTAREKDISKSGYIDCTTSTCTRMNRYIRRQTFSHTRRKREDRCCAHYSTFLSFYYSACTAEHHTPCMIITRSCTYRQSCPCEAADLNYLPHDRIADTCLYVFFFFFFSTPPHSDTHRYPPLGIASVRPGNIVSLAETGPFRQTKRIEFGTCNRPRSTLGLCYVLTMSPCLSRCISYLHTKGEKPSGYGRGDCWQWQWQSTRR</sequence>
<keyword evidence="4" id="KW-1185">Reference proteome</keyword>
<reference evidence="3 4" key="1">
    <citation type="submission" date="2020-02" db="EMBL/GenBank/DDBJ databases">
        <authorList>
            <person name="Ferguson B K."/>
        </authorList>
    </citation>
    <scope>NUCLEOTIDE SEQUENCE [LARGE SCALE GENOMIC DNA]</scope>
</reference>
<keyword evidence="2" id="KW-0812">Transmembrane</keyword>
<dbReference type="Proteomes" id="UP000479190">
    <property type="component" value="Unassembled WGS sequence"/>
</dbReference>
<organism evidence="3 4">
    <name type="scientific">Trichogramma brassicae</name>
    <dbReference type="NCBI Taxonomy" id="86971"/>
    <lineage>
        <taxon>Eukaryota</taxon>
        <taxon>Metazoa</taxon>
        <taxon>Ecdysozoa</taxon>
        <taxon>Arthropoda</taxon>
        <taxon>Hexapoda</taxon>
        <taxon>Insecta</taxon>
        <taxon>Pterygota</taxon>
        <taxon>Neoptera</taxon>
        <taxon>Endopterygota</taxon>
        <taxon>Hymenoptera</taxon>
        <taxon>Apocrita</taxon>
        <taxon>Proctotrupomorpha</taxon>
        <taxon>Chalcidoidea</taxon>
        <taxon>Trichogrammatidae</taxon>
        <taxon>Trichogramma</taxon>
    </lineage>
</organism>
<evidence type="ECO:0000313" key="3">
    <source>
        <dbReference type="EMBL" id="CAB0038180.1"/>
    </source>
</evidence>
<evidence type="ECO:0000256" key="1">
    <source>
        <dbReference type="SAM" id="MobiDB-lite"/>
    </source>
</evidence>
<feature type="transmembrane region" description="Helical" evidence="2">
    <location>
        <begin position="21"/>
        <end position="42"/>
    </location>
</feature>
<feature type="region of interest" description="Disordered" evidence="1">
    <location>
        <begin position="472"/>
        <end position="498"/>
    </location>
</feature>
<evidence type="ECO:0000313" key="4">
    <source>
        <dbReference type="Proteomes" id="UP000479190"/>
    </source>
</evidence>
<accession>A0A6H5IJ01</accession>
<keyword evidence="2" id="KW-0472">Membrane</keyword>
<keyword evidence="2" id="KW-1133">Transmembrane helix</keyword>
<name>A0A6H5IJ01_9HYME</name>